<dbReference type="RefSeq" id="WP_385608626.1">
    <property type="nucleotide sequence ID" value="NZ_JBHMBZ010000045.1"/>
</dbReference>
<sequence>MRDGRAANATLWALIGTDESADVTAMEKPAGSVRPLSSALSTLRVLEEVAARQPIGVSELARVTAMPKSSVQRCLVTLQQAGWLRIIDPDRTRWGVTMKALTIGLRGTGEQDLRDLARPVVKRLAAETDETVHFSLRDGDDIVVIAREDSTHAVRVFVEVGSRVPLRASSTGLAILAGLAPAEVDEVLRKPVESFPEPIPTARELRAEIARTAERGYALNGSAWFRPHVTSLGAAVRNAAGRPFAGLTLAIPEMRFAPADEARLARLTMSAAEELSELISSA</sequence>
<feature type="domain" description="HTH iclR-type" evidence="4">
    <location>
        <begin position="33"/>
        <end position="96"/>
    </location>
</feature>
<evidence type="ECO:0000256" key="1">
    <source>
        <dbReference type="ARBA" id="ARBA00023015"/>
    </source>
</evidence>
<dbReference type="GO" id="GO:0045892">
    <property type="term" value="P:negative regulation of DNA-templated transcription"/>
    <property type="evidence" value="ECO:0007669"/>
    <property type="project" value="TreeGrafter"/>
</dbReference>
<reference evidence="6" key="2">
    <citation type="submission" date="2020-09" db="EMBL/GenBank/DDBJ databases">
        <authorList>
            <person name="Sun Q."/>
            <person name="Ohkuma M."/>
        </authorList>
    </citation>
    <scope>NUCLEOTIDE SEQUENCE</scope>
    <source>
        <strain evidence="6">JCM 3302</strain>
    </source>
</reference>
<keyword evidence="2" id="KW-0238">DNA-binding</keyword>
<gene>
    <name evidence="6" type="ORF">GCM10014715_72650</name>
</gene>
<dbReference type="InterPro" id="IPR036388">
    <property type="entry name" value="WH-like_DNA-bd_sf"/>
</dbReference>
<dbReference type="PANTHER" id="PTHR30136:SF35">
    <property type="entry name" value="HTH-TYPE TRANSCRIPTIONAL REGULATOR RV1719"/>
    <property type="match status" value="1"/>
</dbReference>
<dbReference type="SMART" id="SM00346">
    <property type="entry name" value="HTH_ICLR"/>
    <property type="match status" value="1"/>
</dbReference>
<dbReference type="Gene3D" id="1.10.10.10">
    <property type="entry name" value="Winged helix-like DNA-binding domain superfamily/Winged helix DNA-binding domain"/>
    <property type="match status" value="1"/>
</dbReference>
<comment type="caution">
    <text evidence="6">The sequence shown here is derived from an EMBL/GenBank/DDBJ whole genome shotgun (WGS) entry which is preliminary data.</text>
</comment>
<dbReference type="InterPro" id="IPR014757">
    <property type="entry name" value="Tscrpt_reg_IclR_C"/>
</dbReference>
<dbReference type="Gene3D" id="3.30.450.40">
    <property type="match status" value="1"/>
</dbReference>
<dbReference type="PROSITE" id="PS51077">
    <property type="entry name" value="HTH_ICLR"/>
    <property type="match status" value="1"/>
</dbReference>
<dbReference type="EMBL" id="BNBC01000049">
    <property type="protein sequence ID" value="GHF05971.1"/>
    <property type="molecule type" value="Genomic_DNA"/>
</dbReference>
<dbReference type="AlphaFoldDB" id="A0A919AGG2"/>
<reference evidence="6" key="1">
    <citation type="journal article" date="2014" name="Int. J. Syst. Evol. Microbiol.">
        <title>Complete genome sequence of Corynebacterium casei LMG S-19264T (=DSM 44701T), isolated from a smear-ripened cheese.</title>
        <authorList>
            <consortium name="US DOE Joint Genome Institute (JGI-PGF)"/>
            <person name="Walter F."/>
            <person name="Albersmeier A."/>
            <person name="Kalinowski J."/>
            <person name="Ruckert C."/>
        </authorList>
    </citation>
    <scope>NUCLEOTIDE SEQUENCE</scope>
    <source>
        <strain evidence="6">JCM 3302</strain>
    </source>
</reference>
<dbReference type="InterPro" id="IPR005471">
    <property type="entry name" value="Tscrpt_reg_IclR_N"/>
</dbReference>
<evidence type="ECO:0000313" key="6">
    <source>
        <dbReference type="EMBL" id="GHF05971.1"/>
    </source>
</evidence>
<evidence type="ECO:0000313" key="7">
    <source>
        <dbReference type="Proteomes" id="UP000641386"/>
    </source>
</evidence>
<keyword evidence="1" id="KW-0805">Transcription regulation</keyword>
<evidence type="ECO:0000259" key="4">
    <source>
        <dbReference type="PROSITE" id="PS51077"/>
    </source>
</evidence>
<proteinExistence type="predicted"/>
<dbReference type="PROSITE" id="PS51078">
    <property type="entry name" value="ICLR_ED"/>
    <property type="match status" value="1"/>
</dbReference>
<dbReference type="InterPro" id="IPR050707">
    <property type="entry name" value="HTH_MetabolicPath_Reg"/>
</dbReference>
<dbReference type="GO" id="GO:0003677">
    <property type="term" value="F:DNA binding"/>
    <property type="evidence" value="ECO:0007669"/>
    <property type="project" value="UniProtKB-KW"/>
</dbReference>
<keyword evidence="3" id="KW-0804">Transcription</keyword>
<feature type="domain" description="IclR-ED" evidence="5">
    <location>
        <begin position="99"/>
        <end position="281"/>
    </location>
</feature>
<dbReference type="InterPro" id="IPR029016">
    <property type="entry name" value="GAF-like_dom_sf"/>
</dbReference>
<dbReference type="PANTHER" id="PTHR30136">
    <property type="entry name" value="HELIX-TURN-HELIX TRANSCRIPTIONAL REGULATOR, ICLR FAMILY"/>
    <property type="match status" value="1"/>
</dbReference>
<dbReference type="Pfam" id="PF09339">
    <property type="entry name" value="HTH_IclR"/>
    <property type="match status" value="1"/>
</dbReference>
<evidence type="ECO:0000256" key="2">
    <source>
        <dbReference type="ARBA" id="ARBA00023125"/>
    </source>
</evidence>
<dbReference type="GO" id="GO:0003700">
    <property type="term" value="F:DNA-binding transcription factor activity"/>
    <property type="evidence" value="ECO:0007669"/>
    <property type="project" value="TreeGrafter"/>
</dbReference>
<dbReference type="Pfam" id="PF01614">
    <property type="entry name" value="IclR_C"/>
    <property type="match status" value="1"/>
</dbReference>
<evidence type="ECO:0000259" key="5">
    <source>
        <dbReference type="PROSITE" id="PS51078"/>
    </source>
</evidence>
<dbReference type="SUPFAM" id="SSF55781">
    <property type="entry name" value="GAF domain-like"/>
    <property type="match status" value="1"/>
</dbReference>
<dbReference type="SUPFAM" id="SSF46785">
    <property type="entry name" value="Winged helix' DNA-binding domain"/>
    <property type="match status" value="1"/>
</dbReference>
<keyword evidence="7" id="KW-1185">Reference proteome</keyword>
<accession>A0A919AGG2</accession>
<organism evidence="6 7">
    <name type="scientific">Streptomyces spiralis</name>
    <dbReference type="NCBI Taxonomy" id="66376"/>
    <lineage>
        <taxon>Bacteria</taxon>
        <taxon>Bacillati</taxon>
        <taxon>Actinomycetota</taxon>
        <taxon>Actinomycetes</taxon>
        <taxon>Kitasatosporales</taxon>
        <taxon>Streptomycetaceae</taxon>
        <taxon>Streptomyces</taxon>
    </lineage>
</organism>
<name>A0A919AGG2_9ACTN</name>
<dbReference type="Proteomes" id="UP000641386">
    <property type="component" value="Unassembled WGS sequence"/>
</dbReference>
<evidence type="ECO:0000256" key="3">
    <source>
        <dbReference type="ARBA" id="ARBA00023163"/>
    </source>
</evidence>
<dbReference type="InterPro" id="IPR036390">
    <property type="entry name" value="WH_DNA-bd_sf"/>
</dbReference>
<protein>
    <submittedName>
        <fullName evidence="6">IclR family transcriptional regulator</fullName>
    </submittedName>
</protein>